<sequence>DVQVVERGVGRKLFAVKDVDEMILGAENNEFERGLNVFHLTCIGIGSIIGSGIFVYSGTVAANNAGPAVVVSFVLAGIVASLSALCYSEIASMIPVAGSAYSYTYATMGEFIAWIVSWMLVLEYLVGASAVAVGWSGYLTKFCSDAFGLQLSPKLVGSFVEFHEETSGFSLTGNYFNLPAVVITVLVTLLLVLGTKESAMLASAVVTVKVVIILVFVLGTVDKVDPLNWTPFVPAARDDYYGHYGVMGVLKGASIVFFCYSGFDAVSTAALESKNPRRDMPIGIIGSLIISTALYIAVSLVMCGIAPYSEYNVDQPISVAIAFTGRKWLELVVGLGAVVGMSTTVYTSLLAQARIFYSMAQDGLLPSFFGQVSPRFKTPLVSQVIVGMVASLVAAVFPVDVLGELSGMGTLFGFCLVCVGTMILRIQRPDLPRGFKVPFGPYPIPILGAVTSAGLIFAASPGALLRLLGWLVLGIILYFSFGFRYSRINHPEKWHK</sequence>
<organism evidence="1 2">
    <name type="scientific">Entomophthora muscae</name>
    <dbReference type="NCBI Taxonomy" id="34485"/>
    <lineage>
        <taxon>Eukaryota</taxon>
        <taxon>Fungi</taxon>
        <taxon>Fungi incertae sedis</taxon>
        <taxon>Zoopagomycota</taxon>
        <taxon>Entomophthoromycotina</taxon>
        <taxon>Entomophthoromycetes</taxon>
        <taxon>Entomophthorales</taxon>
        <taxon>Entomophthoraceae</taxon>
        <taxon>Entomophthora</taxon>
    </lineage>
</organism>
<evidence type="ECO:0000313" key="2">
    <source>
        <dbReference type="Proteomes" id="UP001165960"/>
    </source>
</evidence>
<dbReference type="Proteomes" id="UP001165960">
    <property type="component" value="Unassembled WGS sequence"/>
</dbReference>
<dbReference type="EMBL" id="QTSX02002325">
    <property type="protein sequence ID" value="KAJ9076088.1"/>
    <property type="molecule type" value="Genomic_DNA"/>
</dbReference>
<reference evidence="1" key="1">
    <citation type="submission" date="2022-04" db="EMBL/GenBank/DDBJ databases">
        <title>Genome of the entomopathogenic fungus Entomophthora muscae.</title>
        <authorList>
            <person name="Elya C."/>
            <person name="Lovett B.R."/>
            <person name="Lee E."/>
            <person name="Macias A.M."/>
            <person name="Hajek A.E."/>
            <person name="De Bivort B.L."/>
            <person name="Kasson M.T."/>
            <person name="De Fine Licht H.H."/>
            <person name="Stajich J.E."/>
        </authorList>
    </citation>
    <scope>NUCLEOTIDE SEQUENCE</scope>
    <source>
        <strain evidence="1">Berkeley</strain>
    </source>
</reference>
<comment type="caution">
    <text evidence="1">The sequence shown here is derived from an EMBL/GenBank/DDBJ whole genome shotgun (WGS) entry which is preliminary data.</text>
</comment>
<accession>A0ACC2TN25</accession>
<proteinExistence type="predicted"/>
<feature type="non-terminal residue" evidence="1">
    <location>
        <position position="1"/>
    </location>
</feature>
<keyword evidence="2" id="KW-1185">Reference proteome</keyword>
<evidence type="ECO:0000313" key="1">
    <source>
        <dbReference type="EMBL" id="KAJ9076088.1"/>
    </source>
</evidence>
<name>A0ACC2TN25_9FUNG</name>
<gene>
    <name evidence="1" type="ORF">DSO57_1029519</name>
</gene>
<protein>
    <submittedName>
        <fullName evidence="1">Uncharacterized protein</fullName>
    </submittedName>
</protein>